<name>A0A344LQJ1_9FLAO</name>
<sequence length="227" mass="26541">MDLNLKYITANYVEFEEVIREAKISSDKLSELIENKLVPEASYSIKSDITISSSLNDSYNVTIERKYFHPSVLQFIKENAEISNPEKFKTLFKENLLTNLKNHAQKKYAYGNVFDENGVINAEKIDQALEEEWDYFCKGVYGICTLNNNEKNIIEKEIAIKRILGFIENKSSYTTEEQENRLKKLNDEFNKATSNFAPYQRELSSRGKYLDKLLEEFSLEDMIKKDY</sequence>
<dbReference type="InterPro" id="IPR045694">
    <property type="entry name" value="DUF6058"/>
</dbReference>
<keyword evidence="2" id="KW-1185">Reference proteome</keyword>
<protein>
    <submittedName>
        <fullName evidence="1">Uncharacterized protein</fullName>
    </submittedName>
</protein>
<evidence type="ECO:0000313" key="1">
    <source>
        <dbReference type="EMBL" id="AXB56183.1"/>
    </source>
</evidence>
<dbReference type="AlphaFoldDB" id="A0A344LQJ1"/>
<gene>
    <name evidence="1" type="ORF">HYN86_06040</name>
</gene>
<organism evidence="1 2">
    <name type="scientific">Flavobacterium fluviale</name>
    <dbReference type="NCBI Taxonomy" id="2249356"/>
    <lineage>
        <taxon>Bacteria</taxon>
        <taxon>Pseudomonadati</taxon>
        <taxon>Bacteroidota</taxon>
        <taxon>Flavobacteriia</taxon>
        <taxon>Flavobacteriales</taxon>
        <taxon>Flavobacteriaceae</taxon>
        <taxon>Flavobacterium</taxon>
    </lineage>
</organism>
<dbReference type="KEGG" id="ffl:HYN86_06040"/>
<dbReference type="Pfam" id="PF19531">
    <property type="entry name" value="DUF6058"/>
    <property type="match status" value="1"/>
</dbReference>
<reference evidence="1 2" key="1">
    <citation type="submission" date="2018-06" db="EMBL/GenBank/DDBJ databases">
        <title>Genome sequencing of Flavobacterium.</title>
        <authorList>
            <person name="Baek M.-G."/>
            <person name="Yi H."/>
        </authorList>
    </citation>
    <scope>NUCLEOTIDE SEQUENCE [LARGE SCALE GENOMIC DNA]</scope>
    <source>
        <strain evidence="1 2">HYN0086</strain>
    </source>
</reference>
<evidence type="ECO:0000313" key="2">
    <source>
        <dbReference type="Proteomes" id="UP000251561"/>
    </source>
</evidence>
<dbReference type="EMBL" id="CP030261">
    <property type="protein sequence ID" value="AXB56183.1"/>
    <property type="molecule type" value="Genomic_DNA"/>
</dbReference>
<dbReference type="RefSeq" id="WP_113677227.1">
    <property type="nucleotide sequence ID" value="NZ_CP030261.1"/>
</dbReference>
<accession>A0A344LQJ1</accession>
<dbReference type="OrthoDB" id="7840905at2"/>
<proteinExistence type="predicted"/>
<dbReference type="Proteomes" id="UP000251561">
    <property type="component" value="Chromosome"/>
</dbReference>